<dbReference type="PIRSF" id="PIRSF004548">
    <property type="entry name" value="CreD"/>
    <property type="match status" value="1"/>
</dbReference>
<dbReference type="EMBL" id="MHLR01000004">
    <property type="protein sequence ID" value="OGZ15795.1"/>
    <property type="molecule type" value="Genomic_DNA"/>
</dbReference>
<feature type="transmembrane region" description="Helical" evidence="1">
    <location>
        <begin position="302"/>
        <end position="321"/>
    </location>
</feature>
<gene>
    <name evidence="2" type="ORF">A3J08_00020</name>
</gene>
<feature type="transmembrane region" description="Helical" evidence="1">
    <location>
        <begin position="328"/>
        <end position="348"/>
    </location>
</feature>
<dbReference type="GO" id="GO:0005886">
    <property type="term" value="C:plasma membrane"/>
    <property type="evidence" value="ECO:0007669"/>
    <property type="project" value="TreeGrafter"/>
</dbReference>
<organism evidence="2 3">
    <name type="scientific">Candidatus Lloydbacteria bacterium RIFCSPLOWO2_02_FULL_51_11</name>
    <dbReference type="NCBI Taxonomy" id="1798667"/>
    <lineage>
        <taxon>Bacteria</taxon>
        <taxon>Candidatus Lloydiibacteriota</taxon>
    </lineage>
</organism>
<feature type="transmembrane region" description="Helical" evidence="1">
    <location>
        <begin position="383"/>
        <end position="400"/>
    </location>
</feature>
<name>A0A1G2DQ75_9BACT</name>
<feature type="transmembrane region" description="Helical" evidence="1">
    <location>
        <begin position="406"/>
        <end position="424"/>
    </location>
</feature>
<feature type="transmembrane region" description="Helical" evidence="1">
    <location>
        <begin position="354"/>
        <end position="376"/>
    </location>
</feature>
<dbReference type="AlphaFoldDB" id="A0A1G2DQ75"/>
<accession>A0A1G2DQ75</accession>
<dbReference type="PANTHER" id="PTHR30092">
    <property type="entry name" value="INNER MEMBRANE PROTEIN CRED"/>
    <property type="match status" value="1"/>
</dbReference>
<evidence type="ECO:0000313" key="2">
    <source>
        <dbReference type="EMBL" id="OGZ15795.1"/>
    </source>
</evidence>
<reference evidence="2 3" key="1">
    <citation type="journal article" date="2016" name="Nat. Commun.">
        <title>Thousands of microbial genomes shed light on interconnected biogeochemical processes in an aquifer system.</title>
        <authorList>
            <person name="Anantharaman K."/>
            <person name="Brown C.T."/>
            <person name="Hug L.A."/>
            <person name="Sharon I."/>
            <person name="Castelle C.J."/>
            <person name="Probst A.J."/>
            <person name="Thomas B.C."/>
            <person name="Singh A."/>
            <person name="Wilkins M.J."/>
            <person name="Karaoz U."/>
            <person name="Brodie E.L."/>
            <person name="Williams K.H."/>
            <person name="Hubbard S.S."/>
            <person name="Banfield J.F."/>
        </authorList>
    </citation>
    <scope>NUCLEOTIDE SEQUENCE [LARGE SCALE GENOMIC DNA]</scope>
</reference>
<dbReference type="PANTHER" id="PTHR30092:SF0">
    <property type="entry name" value="INNER MEMBRANE PROTEIN CRED"/>
    <property type="match status" value="1"/>
</dbReference>
<proteinExistence type="predicted"/>
<dbReference type="InterPro" id="IPR010364">
    <property type="entry name" value="Uncharacterised_IM_CreD"/>
</dbReference>
<evidence type="ECO:0000256" key="1">
    <source>
        <dbReference type="SAM" id="Phobius"/>
    </source>
</evidence>
<evidence type="ECO:0000313" key="3">
    <source>
        <dbReference type="Proteomes" id="UP000177573"/>
    </source>
</evidence>
<dbReference type="NCBIfam" id="NF008712">
    <property type="entry name" value="PRK11715.1-1"/>
    <property type="match status" value="1"/>
</dbReference>
<keyword evidence="1" id="KW-1133">Transmembrane helix</keyword>
<keyword evidence="1" id="KW-0812">Transmembrane</keyword>
<protein>
    <recommendedName>
        <fullName evidence="4">Cell envelope integrity protein CreD</fullName>
    </recommendedName>
</protein>
<keyword evidence="1" id="KW-0472">Membrane</keyword>
<evidence type="ECO:0008006" key="4">
    <source>
        <dbReference type="Google" id="ProtNLM"/>
    </source>
</evidence>
<dbReference type="Proteomes" id="UP000177573">
    <property type="component" value="Unassembled WGS sequence"/>
</dbReference>
<sequence length="437" mass="47877">MKTHTLFSKLVIIALIMGVSWAATLFVLGVVEDRSSRADEAVAEIATKWSREQTVSGPVLTIPVRTSITTASGERILQEELVFLLPEALDYDVSLDAEVLSRGIFDAGVYTSTIAGSGTFNLNDVDINGIPGSVQWNKARLSMSIPDTRGIDANAALMWDNKKSAFEPGVSSVVLGETGISTSVTVNQFQKAYPFSFALSLRGSEGLNFVPLGESTTVQVSSDWPSPSFTGEFLPKERKLDKAGFTASWAVSSFGRSLEQSWLGAKEVPNATIAENVQKSTFGVALYQDVDLYTQVNRSIKYSILFIALTFLAFFMFEVLAKLRIHPMSYLLVGFAIALFYLLLLSLSETIGFLYAYLASVVAVTGLITAYCTSVLKAKKRAGIIAALLVALYAYLYVLLQLDELSLIFGSVFLFAILSTVMYLTRNIDWYEISDRR</sequence>
<dbReference type="Pfam" id="PF06123">
    <property type="entry name" value="CreD"/>
    <property type="match status" value="1"/>
</dbReference>
<comment type="caution">
    <text evidence="2">The sequence shown here is derived from an EMBL/GenBank/DDBJ whole genome shotgun (WGS) entry which is preliminary data.</text>
</comment>